<name>A0A9E4DS23_9ENTE</name>
<dbReference type="Proteomes" id="UP000813384">
    <property type="component" value="Unassembled WGS sequence"/>
</dbReference>
<accession>A0A9E4DS23</accession>
<keyword evidence="1" id="KW-0862">Zinc</keyword>
<feature type="domain" description="SWIM-type" evidence="2">
    <location>
        <begin position="133"/>
        <end position="168"/>
    </location>
</feature>
<dbReference type="InterPro" id="IPR007527">
    <property type="entry name" value="Znf_SWIM"/>
</dbReference>
<evidence type="ECO:0000256" key="1">
    <source>
        <dbReference type="PROSITE-ProRule" id="PRU00325"/>
    </source>
</evidence>
<keyword evidence="1" id="KW-0863">Zinc-finger</keyword>
<dbReference type="PANTHER" id="PTHR38133:SF1">
    <property type="entry name" value="SLR1429 PROTEIN"/>
    <property type="match status" value="1"/>
</dbReference>
<proteinExistence type="predicted"/>
<sequence length="225" mass="25917">MWESYDYTRELQKKYQKKHPNAQPVTITGSKIASSFWGKAWCDHLKYYADYDNRVGRGRTYLRNGKIFDLTIKKGTIRGVVAGNGNRPYRVKIDIDPLEDQRLVRQMSGHLDSLEVLASGQFPKKLAEQFLTSENGLFPDINAIHLHCTCPDWAYMCKHVSAVLYGVGTKLDHEPLLLFELRGIDTATFIKKSVEEKMTNLLQNAENVQSDRIINDEHIFDFFDL</sequence>
<dbReference type="Pfam" id="PF04434">
    <property type="entry name" value="SWIM"/>
    <property type="match status" value="1"/>
</dbReference>
<evidence type="ECO:0000259" key="2">
    <source>
        <dbReference type="PROSITE" id="PS50966"/>
    </source>
</evidence>
<dbReference type="EMBL" id="JAJJVO010000045">
    <property type="protein sequence ID" value="MCC9273196.1"/>
    <property type="molecule type" value="Genomic_DNA"/>
</dbReference>
<keyword evidence="1" id="KW-0479">Metal-binding</keyword>
<evidence type="ECO:0000313" key="4">
    <source>
        <dbReference type="Proteomes" id="UP000813384"/>
    </source>
</evidence>
<comment type="caution">
    <text evidence="3">The sequence shown here is derived from an EMBL/GenBank/DDBJ whole genome shotgun (WGS) entry which is preliminary data.</text>
</comment>
<organism evidence="3 4">
    <name type="scientific">Enterococcus aquimarinus</name>
    <dbReference type="NCBI Taxonomy" id="328396"/>
    <lineage>
        <taxon>Bacteria</taxon>
        <taxon>Bacillati</taxon>
        <taxon>Bacillota</taxon>
        <taxon>Bacilli</taxon>
        <taxon>Lactobacillales</taxon>
        <taxon>Enterococcaceae</taxon>
        <taxon>Enterococcus</taxon>
    </lineage>
</organism>
<dbReference type="PROSITE" id="PS50966">
    <property type="entry name" value="ZF_SWIM"/>
    <property type="match status" value="1"/>
</dbReference>
<dbReference type="PANTHER" id="PTHR38133">
    <property type="entry name" value="SLR1429 PROTEIN"/>
    <property type="match status" value="1"/>
</dbReference>
<dbReference type="AlphaFoldDB" id="A0A9E4DS23"/>
<dbReference type="GO" id="GO:0008270">
    <property type="term" value="F:zinc ion binding"/>
    <property type="evidence" value="ECO:0007669"/>
    <property type="project" value="UniProtKB-KW"/>
</dbReference>
<protein>
    <recommendedName>
        <fullName evidence="2">SWIM-type domain-containing protein</fullName>
    </recommendedName>
</protein>
<gene>
    <name evidence="3" type="ORF">K8V42_02775</name>
</gene>
<reference evidence="3" key="1">
    <citation type="journal article" date="2021" name="PeerJ">
        <title>Extensive microbial diversity within the chicken gut microbiome revealed by metagenomics and culture.</title>
        <authorList>
            <person name="Gilroy R."/>
            <person name="Ravi A."/>
            <person name="Getino M."/>
            <person name="Pursley I."/>
            <person name="Horton D.L."/>
            <person name="Alikhan N.F."/>
            <person name="Baker D."/>
            <person name="Gharbi K."/>
            <person name="Hall N."/>
            <person name="Watson M."/>
            <person name="Adriaenssens E.M."/>
            <person name="Foster-Nyarko E."/>
            <person name="Jarju S."/>
            <person name="Secka A."/>
            <person name="Antonio M."/>
            <person name="Oren A."/>
            <person name="Chaudhuri R.R."/>
            <person name="La Ragione R."/>
            <person name="Hildebrand F."/>
            <person name="Pallen M.J."/>
        </authorList>
    </citation>
    <scope>NUCLEOTIDE SEQUENCE</scope>
    <source>
        <strain evidence="3">150</strain>
    </source>
</reference>
<evidence type="ECO:0000313" key="3">
    <source>
        <dbReference type="EMBL" id="MCC9273196.1"/>
    </source>
</evidence>
<reference evidence="3" key="2">
    <citation type="submission" date="2021-11" db="EMBL/GenBank/DDBJ databases">
        <authorList>
            <person name="Gilroy R."/>
        </authorList>
    </citation>
    <scope>NUCLEOTIDE SEQUENCE</scope>
    <source>
        <strain evidence="3">150</strain>
    </source>
</reference>